<proteinExistence type="predicted"/>
<dbReference type="EMBL" id="CP033897">
    <property type="protein sequence ID" value="AZA11312.1"/>
    <property type="molecule type" value="Genomic_DNA"/>
</dbReference>
<dbReference type="Gene3D" id="2.40.50.140">
    <property type="entry name" value="Nucleic acid-binding proteins"/>
    <property type="match status" value="1"/>
</dbReference>
<dbReference type="Pfam" id="PF01336">
    <property type="entry name" value="tRNA_anti-codon"/>
    <property type="match status" value="1"/>
</dbReference>
<dbReference type="InterPro" id="IPR001650">
    <property type="entry name" value="Helicase_C-like"/>
</dbReference>
<dbReference type="SMART" id="SM00490">
    <property type="entry name" value="HELICc"/>
    <property type="match status" value="1"/>
</dbReference>
<keyword evidence="3 10" id="KW-0378">Hydrolase</keyword>
<evidence type="ECO:0000256" key="3">
    <source>
        <dbReference type="ARBA" id="ARBA00022801"/>
    </source>
</evidence>
<keyword evidence="6" id="KW-0238">DNA-binding</keyword>
<dbReference type="CDD" id="cd17992">
    <property type="entry name" value="DEXHc_RecG"/>
    <property type="match status" value="1"/>
</dbReference>
<dbReference type="AlphaFoldDB" id="A0A3G6J031"/>
<feature type="domain" description="Helicase ATP-binding" evidence="8">
    <location>
        <begin position="285"/>
        <end position="449"/>
    </location>
</feature>
<dbReference type="Pfam" id="PF19833">
    <property type="entry name" value="RecG_dom3_C"/>
    <property type="match status" value="1"/>
</dbReference>
<dbReference type="InterPro" id="IPR027417">
    <property type="entry name" value="P-loop_NTPase"/>
</dbReference>
<dbReference type="PROSITE" id="PS51192">
    <property type="entry name" value="HELICASE_ATP_BIND_1"/>
    <property type="match status" value="1"/>
</dbReference>
<dbReference type="GO" id="GO:0003677">
    <property type="term" value="F:DNA binding"/>
    <property type="evidence" value="ECO:0007669"/>
    <property type="project" value="UniProtKB-KW"/>
</dbReference>
<feature type="domain" description="Helicase C-terminal" evidence="9">
    <location>
        <begin position="471"/>
        <end position="627"/>
    </location>
</feature>
<dbReference type="OrthoDB" id="9804325at2"/>
<evidence type="ECO:0000256" key="2">
    <source>
        <dbReference type="ARBA" id="ARBA00022763"/>
    </source>
</evidence>
<dbReference type="InterPro" id="IPR047112">
    <property type="entry name" value="RecG/Mfd"/>
</dbReference>
<evidence type="ECO:0000259" key="9">
    <source>
        <dbReference type="PROSITE" id="PS51194"/>
    </source>
</evidence>
<dbReference type="InterPro" id="IPR045562">
    <property type="entry name" value="RecG_dom3_C"/>
</dbReference>
<keyword evidence="1" id="KW-0547">Nucleotide-binding</keyword>
<dbReference type="InterPro" id="IPR012340">
    <property type="entry name" value="NA-bd_OB-fold"/>
</dbReference>
<evidence type="ECO:0000259" key="8">
    <source>
        <dbReference type="PROSITE" id="PS51192"/>
    </source>
</evidence>
<keyword evidence="4 10" id="KW-0347">Helicase</keyword>
<dbReference type="GO" id="GO:0003678">
    <property type="term" value="F:DNA helicase activity"/>
    <property type="evidence" value="ECO:0007669"/>
    <property type="project" value="UniProtKB-EC"/>
</dbReference>
<accession>A0A3G6J031</accession>
<protein>
    <submittedName>
        <fullName evidence="10">ATP-dependent DNA helicase RecG</fullName>
        <ecNumber evidence="10">3.6.4.12</ecNumber>
    </submittedName>
</protein>
<keyword evidence="2" id="KW-0227">DNA damage</keyword>
<dbReference type="SMART" id="SM00487">
    <property type="entry name" value="DEXDc"/>
    <property type="match status" value="1"/>
</dbReference>
<evidence type="ECO:0000313" key="10">
    <source>
        <dbReference type="EMBL" id="AZA11312.1"/>
    </source>
</evidence>
<dbReference type="CDD" id="cd04488">
    <property type="entry name" value="RecG_wedge_OBF"/>
    <property type="match status" value="1"/>
</dbReference>
<sequence length="693" mass="76453">MLGWQDTRPLSRILEKGEAGSIKRAFGYSKAYELLEHFPRAYAARGSGLAAETADEGEIVTIVGEVVHTTTRESPKAGRIFQVSIHDGVGVTQATFFRATWQMRQLSVGVRAIFTGKLKFFRGQAQLQHPQYFLLGNLRLLKKEESYKERVAQLMLNLPFIPIYPAKSSMPSWRIFGAIHEVLRTIPTIEDPLQQFAPNDLPSFDASVRGIHMPDAGGHEPYRQRLLYDEALSLGVVMALRKADTRKRVAPLLSAPDQRGAQLQASLPFDLTEGQRNVLEDIRHDLRSKEPMQRLLQGEVGSGKTVVALLAMLQAVDAGAQCALLAPTEVLATQHAQSIAAMLKGIDVKITLLKGSMPTSQRQQALLDIVSGESNIIIGTHALIQESVEFFNLGLCVVDEQHRFGVEQRDTLRAKGPDGLTPHLLVMTATPIPRTIAMTTFGDLSVSTLRELPGGRQPIASYVVPAQNSLWVARMWQRLREEIHQGRQVYIVCPKIGGEDGVEEMTEHLSNTEFEGRRVMALHGQMPSESKATVMEAFAAGLIDVLVATTVIEVGVDVPNAAAMLIYGADAFGVSQLHQLRGRVGRGANKSICFFYTSAEPGTPTLERIGKVADTLDGFELAEIDLEYRQEGDVLGTEQSGHNRLKFLKLHRDARVIARANDDATAIVHQAPLLARTLVRDIDYDRQIFIDKS</sequence>
<gene>
    <name evidence="10" type="primary">recG</name>
    <name evidence="10" type="ORF">CGERO_04995</name>
</gene>
<dbReference type="InterPro" id="IPR014001">
    <property type="entry name" value="Helicase_ATP-bd"/>
</dbReference>
<dbReference type="KEGG" id="cgk:CGERO_04995"/>
<dbReference type="RefSeq" id="WP_123933811.1">
    <property type="nucleotide sequence ID" value="NZ_CP033897.1"/>
</dbReference>
<dbReference type="SUPFAM" id="SSF52540">
    <property type="entry name" value="P-loop containing nucleoside triphosphate hydrolases"/>
    <property type="match status" value="2"/>
</dbReference>
<evidence type="ECO:0000256" key="6">
    <source>
        <dbReference type="ARBA" id="ARBA00023125"/>
    </source>
</evidence>
<organism evidence="10 11">
    <name type="scientific">Corynebacterium gerontici</name>
    <dbReference type="NCBI Taxonomy" id="2079234"/>
    <lineage>
        <taxon>Bacteria</taxon>
        <taxon>Bacillati</taxon>
        <taxon>Actinomycetota</taxon>
        <taxon>Actinomycetes</taxon>
        <taxon>Mycobacteriales</taxon>
        <taxon>Corynebacteriaceae</taxon>
        <taxon>Corynebacterium</taxon>
    </lineage>
</organism>
<evidence type="ECO:0000256" key="7">
    <source>
        <dbReference type="ARBA" id="ARBA00023204"/>
    </source>
</evidence>
<evidence type="ECO:0000313" key="11">
    <source>
        <dbReference type="Proteomes" id="UP000271587"/>
    </source>
</evidence>
<dbReference type="InterPro" id="IPR011545">
    <property type="entry name" value="DEAD/DEAH_box_helicase_dom"/>
</dbReference>
<dbReference type="Pfam" id="PF00271">
    <property type="entry name" value="Helicase_C"/>
    <property type="match status" value="1"/>
</dbReference>
<dbReference type="EC" id="3.6.4.12" evidence="10"/>
<keyword evidence="5" id="KW-0067">ATP-binding</keyword>
<evidence type="ECO:0000256" key="5">
    <source>
        <dbReference type="ARBA" id="ARBA00022840"/>
    </source>
</evidence>
<keyword evidence="11" id="KW-1185">Reference proteome</keyword>
<dbReference type="SUPFAM" id="SSF50249">
    <property type="entry name" value="Nucleic acid-binding proteins"/>
    <property type="match status" value="1"/>
</dbReference>
<name>A0A3G6J031_9CORY</name>
<reference evidence="10 11" key="1">
    <citation type="submission" date="2018-11" db="EMBL/GenBank/DDBJ databases">
        <authorList>
            <person name="Kleinhagauer T."/>
            <person name="Glaeser S.P."/>
            <person name="Spergser J."/>
            <person name="Ruckert C."/>
            <person name="Kaempfer P."/>
            <person name="Busse H.-J."/>
        </authorList>
    </citation>
    <scope>NUCLEOTIDE SEQUENCE [LARGE SCALE GENOMIC DNA]</scope>
    <source>
        <strain evidence="10 11">W8</strain>
    </source>
</reference>
<dbReference type="Proteomes" id="UP000271587">
    <property type="component" value="Chromosome"/>
</dbReference>
<dbReference type="GO" id="GO:0016787">
    <property type="term" value="F:hydrolase activity"/>
    <property type="evidence" value="ECO:0007669"/>
    <property type="project" value="UniProtKB-KW"/>
</dbReference>
<dbReference type="PROSITE" id="PS51194">
    <property type="entry name" value="HELICASE_CTER"/>
    <property type="match status" value="1"/>
</dbReference>
<evidence type="ECO:0000256" key="4">
    <source>
        <dbReference type="ARBA" id="ARBA00022806"/>
    </source>
</evidence>
<dbReference type="InterPro" id="IPR004365">
    <property type="entry name" value="NA-bd_OB_tRNA"/>
</dbReference>
<dbReference type="PANTHER" id="PTHR47964">
    <property type="entry name" value="ATP-DEPENDENT DNA HELICASE HOMOLOG RECG, CHLOROPLASTIC"/>
    <property type="match status" value="1"/>
</dbReference>
<evidence type="ECO:0000256" key="1">
    <source>
        <dbReference type="ARBA" id="ARBA00022741"/>
    </source>
</evidence>
<dbReference type="GO" id="GO:0006281">
    <property type="term" value="P:DNA repair"/>
    <property type="evidence" value="ECO:0007669"/>
    <property type="project" value="UniProtKB-KW"/>
</dbReference>
<dbReference type="Gene3D" id="3.40.50.300">
    <property type="entry name" value="P-loop containing nucleotide triphosphate hydrolases"/>
    <property type="match status" value="2"/>
</dbReference>
<dbReference type="PANTHER" id="PTHR47964:SF1">
    <property type="entry name" value="ATP-DEPENDENT DNA HELICASE HOMOLOG RECG, CHLOROPLASTIC"/>
    <property type="match status" value="1"/>
</dbReference>
<keyword evidence="7" id="KW-0234">DNA repair</keyword>
<dbReference type="Pfam" id="PF00270">
    <property type="entry name" value="DEAD"/>
    <property type="match status" value="1"/>
</dbReference>
<dbReference type="GO" id="GO:0005524">
    <property type="term" value="F:ATP binding"/>
    <property type="evidence" value="ECO:0007669"/>
    <property type="project" value="UniProtKB-KW"/>
</dbReference>